<evidence type="ECO:0000313" key="1">
    <source>
        <dbReference type="EMBL" id="MCR6504284.1"/>
    </source>
</evidence>
<evidence type="ECO:0000313" key="2">
    <source>
        <dbReference type="Proteomes" id="UP001143192"/>
    </source>
</evidence>
<reference evidence="1" key="2">
    <citation type="submission" date="2022-04" db="EMBL/GenBank/DDBJ databases">
        <authorList>
            <person name="Fokt H."/>
            <person name="Baines J."/>
        </authorList>
    </citation>
    <scope>NUCLEOTIDE SEQUENCE</scope>
    <source>
        <strain evidence="1">KH365_2</strain>
    </source>
</reference>
<proteinExistence type="predicted"/>
<dbReference type="Proteomes" id="UP001143192">
    <property type="component" value="Unassembled WGS sequence"/>
</dbReference>
<protein>
    <submittedName>
        <fullName evidence="1">Uncharacterized protein</fullName>
    </submittedName>
</protein>
<comment type="caution">
    <text evidence="1">The sequence shown here is derived from an EMBL/GenBank/DDBJ whole genome shotgun (WGS) entry which is preliminary data.</text>
</comment>
<dbReference type="RefSeq" id="WP_257931125.1">
    <property type="nucleotide sequence ID" value="NZ_JAMZED010000010.1"/>
</dbReference>
<organism evidence="1 2">
    <name type="scientific">Bacteroides muris</name>
    <name type="common">ex Fokt et al. 2023</name>
    <dbReference type="NCBI Taxonomy" id="2937417"/>
    <lineage>
        <taxon>Bacteria</taxon>
        <taxon>Pseudomonadati</taxon>
        <taxon>Bacteroidota</taxon>
        <taxon>Bacteroidia</taxon>
        <taxon>Bacteroidales</taxon>
        <taxon>Bacteroidaceae</taxon>
        <taxon>Bacteroides</taxon>
    </lineage>
</organism>
<sequence>MDNKQERTVIHVEITGQHYYFGSLTAVYTMFTPEELGVALGTLRNFRVMSDKPYINGKCIIRKGTLITMPKKNL</sequence>
<accession>A0A9X2SRW1</accession>
<dbReference type="AlphaFoldDB" id="A0A9X2SRW1"/>
<keyword evidence="2" id="KW-1185">Reference proteome</keyword>
<reference evidence="1" key="1">
    <citation type="journal article" date="2022" name="Arch. Microbiol.">
        <title>Bacteroides muris sp. nov. isolated from the cecum of wild-derived house mice.</title>
        <authorList>
            <person name="Fokt H."/>
            <person name="Unni R."/>
            <person name="Repnik U."/>
            <person name="Schmitz R.A."/>
            <person name="Bramkamp M."/>
            <person name="Baines J.F."/>
            <person name="Unterweger D."/>
        </authorList>
    </citation>
    <scope>NUCLEOTIDE SEQUENCE</scope>
    <source>
        <strain evidence="1">KH365_2</strain>
    </source>
</reference>
<name>A0A9X2SRW1_9BACE</name>
<dbReference type="EMBL" id="JAMZED010000010">
    <property type="protein sequence ID" value="MCR6504284.1"/>
    <property type="molecule type" value="Genomic_DNA"/>
</dbReference>
<gene>
    <name evidence="1" type="ORF">M1B79_06200</name>
</gene>